<dbReference type="Proteomes" id="UP000199352">
    <property type="component" value="Unassembled WGS sequence"/>
</dbReference>
<dbReference type="Pfam" id="PF14011">
    <property type="entry name" value="ESX-1_EspG"/>
    <property type="match status" value="1"/>
</dbReference>
<evidence type="ECO:0000256" key="1">
    <source>
        <dbReference type="ARBA" id="ARBA00004496"/>
    </source>
</evidence>
<dbReference type="AlphaFoldDB" id="A0A1H9VLA5"/>
<keyword evidence="3" id="KW-0963">Cytoplasm</keyword>
<dbReference type="STRING" id="402600.SAMN05216188_1273"/>
<dbReference type="EMBL" id="FOFR01000027">
    <property type="protein sequence ID" value="SES22570.1"/>
    <property type="molecule type" value="Genomic_DNA"/>
</dbReference>
<dbReference type="OrthoDB" id="3676008at2"/>
<accession>A0A1H9VLA5</accession>
<comment type="subcellular location">
    <subcellularLocation>
        <location evidence="1">Cytoplasm</location>
    </subcellularLocation>
</comment>
<evidence type="ECO:0000256" key="3">
    <source>
        <dbReference type="ARBA" id="ARBA00022490"/>
    </source>
</evidence>
<reference evidence="6" key="1">
    <citation type="submission" date="2016-10" db="EMBL/GenBank/DDBJ databases">
        <authorList>
            <person name="Varghese N."/>
            <person name="Submissions S."/>
        </authorList>
    </citation>
    <scope>NUCLEOTIDE SEQUENCE [LARGE SCALE GENOMIC DNA]</scope>
    <source>
        <strain evidence="6">CGMCC 4.3525</strain>
    </source>
</reference>
<evidence type="ECO:0000313" key="6">
    <source>
        <dbReference type="Proteomes" id="UP000199352"/>
    </source>
</evidence>
<gene>
    <name evidence="5" type="ORF">SAMN05216188_1273</name>
</gene>
<dbReference type="InterPro" id="IPR025734">
    <property type="entry name" value="EspG"/>
</dbReference>
<keyword evidence="4" id="KW-0143">Chaperone</keyword>
<evidence type="ECO:0000256" key="4">
    <source>
        <dbReference type="ARBA" id="ARBA00023186"/>
    </source>
</evidence>
<evidence type="ECO:0000256" key="2">
    <source>
        <dbReference type="ARBA" id="ARBA00006411"/>
    </source>
</evidence>
<proteinExistence type="inferred from homology"/>
<name>A0A1H9VLA5_9PSEU</name>
<sequence length="254" mass="27895">MITPEYLLSTREFEVLWQTLRLGRMPYPLDVPSEGDTEQERKALQDRTLEGLRRRGIGTGSRLDDLFRVLDDHEVSVDAVAGLGRTVRALAASNGFQAVLAVIDGDEVGLTEIRPTALAREIVRVLPAGEAGPGSALSVRLETLQQAVALQEAEQDDEDSEDPWGAADDELDDRQALLRAGLSAQDARQMDELASNRVAGGQFGVTHGRHRADVVINWFDTHQGRYLMVRSDGWLSLSPTDNERIATRIDAVLA</sequence>
<comment type="similarity">
    <text evidence="2">Belongs to the EspG family.</text>
</comment>
<organism evidence="5 6">
    <name type="scientific">Lentzea xinjiangensis</name>
    <dbReference type="NCBI Taxonomy" id="402600"/>
    <lineage>
        <taxon>Bacteria</taxon>
        <taxon>Bacillati</taxon>
        <taxon>Actinomycetota</taxon>
        <taxon>Actinomycetes</taxon>
        <taxon>Pseudonocardiales</taxon>
        <taxon>Pseudonocardiaceae</taxon>
        <taxon>Lentzea</taxon>
    </lineage>
</organism>
<keyword evidence="6" id="KW-1185">Reference proteome</keyword>
<evidence type="ECO:0000313" key="5">
    <source>
        <dbReference type="EMBL" id="SES22570.1"/>
    </source>
</evidence>
<protein>
    <submittedName>
        <fullName evidence="5">EspG family protein</fullName>
    </submittedName>
</protein>